<dbReference type="PANTHER" id="PTHR11228:SF34">
    <property type="entry name" value="TUNGSTEN-CONTAINING ALDEHYDE FERREDOXIN OXIDOREDUCTASE COFACTOR MODIFYING PROTEIN"/>
    <property type="match status" value="1"/>
</dbReference>
<evidence type="ECO:0000256" key="4">
    <source>
        <dbReference type="ARBA" id="ARBA00022723"/>
    </source>
</evidence>
<dbReference type="PROSITE" id="PS51918">
    <property type="entry name" value="RADICAL_SAM"/>
    <property type="match status" value="1"/>
</dbReference>
<reference evidence="8 9" key="1">
    <citation type="submission" date="2017-09" db="EMBL/GenBank/DDBJ databases">
        <title>Depth-based differentiation of microbial function through sediment-hosted aquifers and enrichment of novel symbionts in the deep terrestrial subsurface.</title>
        <authorList>
            <person name="Probst A.J."/>
            <person name="Ladd B."/>
            <person name="Jarett J.K."/>
            <person name="Geller-Mcgrath D.E."/>
            <person name="Sieber C.M."/>
            <person name="Emerson J.B."/>
            <person name="Anantharaman K."/>
            <person name="Thomas B.C."/>
            <person name="Malmstrom R."/>
            <person name="Stieglmeier M."/>
            <person name="Klingl A."/>
            <person name="Woyke T."/>
            <person name="Ryan C.M."/>
            <person name="Banfield J.F."/>
        </authorList>
    </citation>
    <scope>NUCLEOTIDE SEQUENCE [LARGE SCALE GENOMIC DNA]</scope>
    <source>
        <strain evidence="8">CG22_combo_CG10-13_8_21_14_all_39_10</strain>
    </source>
</reference>
<proteinExistence type="predicted"/>
<dbReference type="EMBL" id="PCSW01000036">
    <property type="protein sequence ID" value="PIP57781.1"/>
    <property type="molecule type" value="Genomic_DNA"/>
</dbReference>
<sequence length="296" mass="34262">MRNTKNLKPAEIPEIFQLELTNVCNLDCTICPHSLMKRKKGYLRFDLLKKIVKRDAVNTKIIGLHLLGESLLHPQINEIVEYLKQHGINSELATNATVLTKSLSERLIKSGLKTIWFSFDGSAKEEYESIRRGANFSKVVKNIKTFLEINKEYGNNVHTIIQMVDLRKSEAEKERFYKFWQKSGASEVKVKFLDSWAGTLFNDLISSPDEKRVPCEEPWKRVAILYNGDVVPCCRDWNGQYIYGNLNKQSLAEVWNSDRVASLRKEMLTGRYASEPCKSCKEWFIPMNRMISQKED</sequence>
<dbReference type="GO" id="GO:0051536">
    <property type="term" value="F:iron-sulfur cluster binding"/>
    <property type="evidence" value="ECO:0007669"/>
    <property type="project" value="UniProtKB-KW"/>
</dbReference>
<dbReference type="InterPro" id="IPR050377">
    <property type="entry name" value="Radical_SAM_PqqE_MftC-like"/>
</dbReference>
<dbReference type="InterPro" id="IPR058240">
    <property type="entry name" value="rSAM_sf"/>
</dbReference>
<comment type="cofactor">
    <cofactor evidence="1">
        <name>[4Fe-4S] cluster</name>
        <dbReference type="ChEBI" id="CHEBI:49883"/>
    </cofactor>
</comment>
<dbReference type="NCBIfam" id="TIGR04085">
    <property type="entry name" value="rSAM_more_4Fe4S"/>
    <property type="match status" value="1"/>
</dbReference>
<dbReference type="InterPro" id="IPR007197">
    <property type="entry name" value="rSAM"/>
</dbReference>
<organism evidence="8 9">
    <name type="scientific">Candidatus Woesebacteria bacterium CG22_combo_CG10-13_8_21_14_all_39_10</name>
    <dbReference type="NCBI Taxonomy" id="1975059"/>
    <lineage>
        <taxon>Bacteria</taxon>
        <taxon>Candidatus Woeseibacteriota</taxon>
    </lineage>
</organism>
<keyword evidence="2" id="KW-0004">4Fe-4S</keyword>
<dbReference type="GO" id="GO:0046872">
    <property type="term" value="F:metal ion binding"/>
    <property type="evidence" value="ECO:0007669"/>
    <property type="project" value="UniProtKB-KW"/>
</dbReference>
<keyword evidence="3" id="KW-0949">S-adenosyl-L-methionine</keyword>
<dbReference type="InterPro" id="IPR023885">
    <property type="entry name" value="4Fe4S-binding_SPASM_dom"/>
</dbReference>
<keyword evidence="5" id="KW-0408">Iron</keyword>
<dbReference type="Gene3D" id="3.20.20.70">
    <property type="entry name" value="Aldolase class I"/>
    <property type="match status" value="1"/>
</dbReference>
<evidence type="ECO:0000313" key="8">
    <source>
        <dbReference type="EMBL" id="PIP57781.1"/>
    </source>
</evidence>
<dbReference type="GO" id="GO:0003824">
    <property type="term" value="F:catalytic activity"/>
    <property type="evidence" value="ECO:0007669"/>
    <property type="project" value="InterPro"/>
</dbReference>
<protein>
    <recommendedName>
        <fullName evidence="7">Radical SAM core domain-containing protein</fullName>
    </recommendedName>
</protein>
<dbReference type="AlphaFoldDB" id="A0A2H0BJG1"/>
<dbReference type="CDD" id="cd21109">
    <property type="entry name" value="SPASM"/>
    <property type="match status" value="1"/>
</dbReference>
<accession>A0A2H0BJG1</accession>
<dbReference type="SUPFAM" id="SSF102114">
    <property type="entry name" value="Radical SAM enzymes"/>
    <property type="match status" value="1"/>
</dbReference>
<evidence type="ECO:0000256" key="3">
    <source>
        <dbReference type="ARBA" id="ARBA00022691"/>
    </source>
</evidence>
<evidence type="ECO:0000256" key="1">
    <source>
        <dbReference type="ARBA" id="ARBA00001966"/>
    </source>
</evidence>
<dbReference type="InterPro" id="IPR034391">
    <property type="entry name" value="AdoMet-like_SPASM_containing"/>
</dbReference>
<dbReference type="Proteomes" id="UP000229847">
    <property type="component" value="Unassembled WGS sequence"/>
</dbReference>
<evidence type="ECO:0000256" key="5">
    <source>
        <dbReference type="ARBA" id="ARBA00023004"/>
    </source>
</evidence>
<dbReference type="PANTHER" id="PTHR11228">
    <property type="entry name" value="RADICAL SAM DOMAIN PROTEIN"/>
    <property type="match status" value="1"/>
</dbReference>
<keyword evidence="6" id="KW-0411">Iron-sulfur</keyword>
<dbReference type="SFLD" id="SFLDG01067">
    <property type="entry name" value="SPASM/twitch_domain_containing"/>
    <property type="match status" value="1"/>
</dbReference>
<dbReference type="Pfam" id="PF04055">
    <property type="entry name" value="Radical_SAM"/>
    <property type="match status" value="1"/>
</dbReference>
<evidence type="ECO:0000313" key="9">
    <source>
        <dbReference type="Proteomes" id="UP000229847"/>
    </source>
</evidence>
<dbReference type="SFLD" id="SFLDS00029">
    <property type="entry name" value="Radical_SAM"/>
    <property type="match status" value="1"/>
</dbReference>
<feature type="domain" description="Radical SAM core" evidence="7">
    <location>
        <begin position="10"/>
        <end position="229"/>
    </location>
</feature>
<evidence type="ECO:0000256" key="2">
    <source>
        <dbReference type="ARBA" id="ARBA00022485"/>
    </source>
</evidence>
<dbReference type="SFLD" id="SFLDG01387">
    <property type="entry name" value="BtrN-like_SPASM_domain_contain"/>
    <property type="match status" value="1"/>
</dbReference>
<keyword evidence="4" id="KW-0479">Metal-binding</keyword>
<gene>
    <name evidence="8" type="ORF">COX03_01175</name>
</gene>
<name>A0A2H0BJG1_9BACT</name>
<dbReference type="Pfam" id="PF13186">
    <property type="entry name" value="SPASM"/>
    <property type="match status" value="1"/>
</dbReference>
<dbReference type="CDD" id="cd01335">
    <property type="entry name" value="Radical_SAM"/>
    <property type="match status" value="1"/>
</dbReference>
<comment type="caution">
    <text evidence="8">The sequence shown here is derived from an EMBL/GenBank/DDBJ whole genome shotgun (WGS) entry which is preliminary data.</text>
</comment>
<evidence type="ECO:0000259" key="7">
    <source>
        <dbReference type="PROSITE" id="PS51918"/>
    </source>
</evidence>
<dbReference type="InterPro" id="IPR013785">
    <property type="entry name" value="Aldolase_TIM"/>
</dbReference>
<evidence type="ECO:0000256" key="6">
    <source>
        <dbReference type="ARBA" id="ARBA00023014"/>
    </source>
</evidence>